<dbReference type="EMBL" id="DS787602">
    <property type="protein sequence ID" value="EEC09971.1"/>
    <property type="molecule type" value="Genomic_DNA"/>
</dbReference>
<dbReference type="EMBL" id="ABJB011063784">
    <property type="status" value="NOT_ANNOTATED_CDS"/>
    <property type="molecule type" value="Genomic_DNA"/>
</dbReference>
<dbReference type="Proteomes" id="UP000001555">
    <property type="component" value="Unassembled WGS sequence"/>
</dbReference>
<dbReference type="VEuPathDB" id="VectorBase:ISCI007154"/>
<dbReference type="EnsemblMetazoa" id="ISCW007154-RA">
    <property type="protein sequence ID" value="ISCW007154-PA"/>
    <property type="gene ID" value="ISCW007154"/>
</dbReference>
<organism>
    <name type="scientific">Ixodes scapularis</name>
    <name type="common">Black-legged tick</name>
    <name type="synonym">Deer tick</name>
    <dbReference type="NCBI Taxonomy" id="6945"/>
    <lineage>
        <taxon>Eukaryota</taxon>
        <taxon>Metazoa</taxon>
        <taxon>Ecdysozoa</taxon>
        <taxon>Arthropoda</taxon>
        <taxon>Chelicerata</taxon>
        <taxon>Arachnida</taxon>
        <taxon>Acari</taxon>
        <taxon>Parasitiformes</taxon>
        <taxon>Ixodida</taxon>
        <taxon>Ixodoidea</taxon>
        <taxon>Ixodidae</taxon>
        <taxon>Ixodinae</taxon>
        <taxon>Ixodes</taxon>
    </lineage>
</organism>
<sequence>RRCARASITRTPAESSGEDRLPALVALPLRCRATQSGSPLACAPLQRLPWDPAYLRIPAVLTAVSLSRTFHSRSTYTRSFVVTPSSCRPPPADENLACGRA</sequence>
<gene>
    <name evidence="1" type="ORF">IscW_ISCW007154</name>
</gene>
<dbReference type="HOGENOM" id="CLU_2298683_0_0_1"/>
<keyword evidence="3" id="KW-1185">Reference proteome</keyword>
<feature type="non-terminal residue" evidence="1">
    <location>
        <position position="1"/>
    </location>
</feature>
<proteinExistence type="predicted"/>
<accession>B7PTP9</accession>
<dbReference type="AlphaFoldDB" id="B7PTP9"/>
<evidence type="ECO:0000313" key="1">
    <source>
        <dbReference type="EMBL" id="EEC09971.1"/>
    </source>
</evidence>
<evidence type="ECO:0000313" key="3">
    <source>
        <dbReference type="Proteomes" id="UP000001555"/>
    </source>
</evidence>
<protein>
    <submittedName>
        <fullName evidence="1 2">Uncharacterized protein</fullName>
    </submittedName>
</protein>
<feature type="non-terminal residue" evidence="1">
    <location>
        <position position="101"/>
    </location>
</feature>
<evidence type="ECO:0000313" key="2">
    <source>
        <dbReference type="EnsemblMetazoa" id="ISCW007154-PA"/>
    </source>
</evidence>
<dbReference type="InParanoid" id="B7PTP9"/>
<dbReference type="PaxDb" id="6945-B7PTP9"/>
<dbReference type="VEuPathDB" id="VectorBase:ISCW007154"/>
<reference evidence="1 3" key="1">
    <citation type="submission" date="2008-03" db="EMBL/GenBank/DDBJ databases">
        <title>Annotation of Ixodes scapularis.</title>
        <authorList>
            <consortium name="Ixodes scapularis Genome Project Consortium"/>
            <person name="Caler E."/>
            <person name="Hannick L.I."/>
            <person name="Bidwell S."/>
            <person name="Joardar V."/>
            <person name="Thiagarajan M."/>
            <person name="Amedeo P."/>
            <person name="Galinsky K.J."/>
            <person name="Schobel S."/>
            <person name="Inman J."/>
            <person name="Hostetler J."/>
            <person name="Miller J."/>
            <person name="Hammond M."/>
            <person name="Megy K."/>
            <person name="Lawson D."/>
            <person name="Kodira C."/>
            <person name="Sutton G."/>
            <person name="Meyer J."/>
            <person name="Hill C.A."/>
            <person name="Birren B."/>
            <person name="Nene V."/>
            <person name="Collins F."/>
            <person name="Alarcon-Chaidez F."/>
            <person name="Wikel S."/>
            <person name="Strausberg R."/>
        </authorList>
    </citation>
    <scope>NUCLEOTIDE SEQUENCE [LARGE SCALE GENOMIC DNA]</scope>
    <source>
        <strain evidence="3">Wikel</strain>
        <strain evidence="1">Wikel colony</strain>
    </source>
</reference>
<reference evidence="2" key="2">
    <citation type="submission" date="2020-05" db="UniProtKB">
        <authorList>
            <consortium name="EnsemblMetazoa"/>
        </authorList>
    </citation>
    <scope>IDENTIFICATION</scope>
    <source>
        <strain evidence="2">wikel</strain>
    </source>
</reference>
<name>B7PTP9_IXOSC</name>